<feature type="compositionally biased region" description="Basic and acidic residues" evidence="7">
    <location>
        <begin position="51"/>
        <end position="67"/>
    </location>
</feature>
<dbReference type="OrthoDB" id="3222at2759"/>
<dbReference type="InterPro" id="IPR022357">
    <property type="entry name" value="MIP_CS"/>
</dbReference>
<feature type="transmembrane region" description="Helical" evidence="8">
    <location>
        <begin position="329"/>
        <end position="353"/>
    </location>
</feature>
<comment type="similarity">
    <text evidence="2">Belongs to the MIP/aquaporin (TC 1.A.8) family.</text>
</comment>
<dbReference type="CDD" id="cd00333">
    <property type="entry name" value="MIP"/>
    <property type="match status" value="1"/>
</dbReference>
<feature type="transmembrane region" description="Helical" evidence="8">
    <location>
        <begin position="457"/>
        <end position="475"/>
    </location>
</feature>
<dbReference type="Gene3D" id="1.20.1080.10">
    <property type="entry name" value="Glycerol uptake facilitator protein"/>
    <property type="match status" value="1"/>
</dbReference>
<dbReference type="PANTHER" id="PTHR43829:SF9">
    <property type="entry name" value="AQUAPORIN-9"/>
    <property type="match status" value="1"/>
</dbReference>
<evidence type="ECO:0000256" key="5">
    <source>
        <dbReference type="ARBA" id="ARBA00022989"/>
    </source>
</evidence>
<keyword evidence="3" id="KW-0813">Transport</keyword>
<evidence type="ECO:0000256" key="8">
    <source>
        <dbReference type="SAM" id="Phobius"/>
    </source>
</evidence>
<dbReference type="AlphaFoldDB" id="A0A7H9HJ52"/>
<evidence type="ECO:0000313" key="9">
    <source>
        <dbReference type="EMBL" id="QLQ77928.1"/>
    </source>
</evidence>
<keyword evidence="10" id="KW-1185">Reference proteome</keyword>
<evidence type="ECO:0000256" key="3">
    <source>
        <dbReference type="ARBA" id="ARBA00022448"/>
    </source>
</evidence>
<comment type="subcellular location">
    <subcellularLocation>
        <location evidence="1">Membrane</location>
        <topology evidence="1">Multi-pass membrane protein</topology>
    </subcellularLocation>
</comment>
<feature type="compositionally biased region" description="Low complexity" evidence="7">
    <location>
        <begin position="595"/>
        <end position="607"/>
    </location>
</feature>
<accession>A0A7H9HJ52</accession>
<dbReference type="GO" id="GO:0015254">
    <property type="term" value="F:glycerol channel activity"/>
    <property type="evidence" value="ECO:0007669"/>
    <property type="project" value="TreeGrafter"/>
</dbReference>
<evidence type="ECO:0000256" key="6">
    <source>
        <dbReference type="ARBA" id="ARBA00023136"/>
    </source>
</evidence>
<proteinExistence type="inferred from homology"/>
<protein>
    <submittedName>
        <fullName evidence="9">Uncharacterized protein</fullName>
    </submittedName>
</protein>
<dbReference type="PROSITE" id="PS00221">
    <property type="entry name" value="MIP"/>
    <property type="match status" value="1"/>
</dbReference>
<dbReference type="InterPro" id="IPR050363">
    <property type="entry name" value="MIP/Aquaporin"/>
</dbReference>
<keyword evidence="6 8" id="KW-0472">Membrane</keyword>
<dbReference type="GO" id="GO:0015250">
    <property type="term" value="F:water channel activity"/>
    <property type="evidence" value="ECO:0007669"/>
    <property type="project" value="TreeGrafter"/>
</dbReference>
<evidence type="ECO:0000256" key="7">
    <source>
        <dbReference type="SAM" id="MobiDB-lite"/>
    </source>
</evidence>
<evidence type="ECO:0000256" key="2">
    <source>
        <dbReference type="ARBA" id="ARBA00006175"/>
    </source>
</evidence>
<sequence length="682" mass="75661">MGRQSVSSKDSDHSKKDRGSKSVDTDPNRKNNPQEALNDFLANPQAFPDSKSYHDDMHETDFVEGRSRSSSRHTRKNSDANDGDEYDYEMQDYWPQPITSRGRSKTSYIPQYTISNASQFQIHEVVPNTQMAISSSTDTTGGVNGSLPGTENARSELRPRGQTVSSNLLHLGDIFKNGEDANSHNASASGPRSRHGSESHRSNVDNSYAAQDIESDPRNVPMMVKPKTLYQNPQTPTVLPSTYHPINKWSTVKHSYLKEFLAEFMGTMVMVFLGSAVVCQVVAAGKIQQNQFNEALTNLNNASEDLVATTRTLTNLVSSVSGGTFDDIAFGWAGAVVMGYFCAGGSAISGAHLNPSITFSNFIFRGFPAKKIPYYLIGQLAGGFAGALTLFIFYKKVIQEAYDEWWKTESVASMFCVFPKPYLSSSRQFVSEFICTAVLQAGNFALTDPYTCLSSDIFPLLLFVLIYVINASMSYQTGAAMNMARDLGPRLALYVLGFDRTMLWVAHRHFFWVPMVAPFLGSMTGALIYDVCIYQGHESPVNWPLSVYKDMILRAWFRRPGWKKRNRGRATSDLSDFSYEDVDDDNQDQHTANPLSTARTTTLSSASDTEEPRQKAVQFKSVQGRGKRYYGGVPTILEDEDSIATASLGDATSESVILSDTSSLDDHDIKFSSDQTAYRKKK</sequence>
<feature type="transmembrane region" description="Helical" evidence="8">
    <location>
        <begin position="260"/>
        <end position="283"/>
    </location>
</feature>
<feature type="compositionally biased region" description="Basic and acidic residues" evidence="7">
    <location>
        <begin position="9"/>
        <end position="29"/>
    </location>
</feature>
<dbReference type="GO" id="GO:0005886">
    <property type="term" value="C:plasma membrane"/>
    <property type="evidence" value="ECO:0007669"/>
    <property type="project" value="TreeGrafter"/>
</dbReference>
<gene>
    <name evidence="9" type="ORF">HG537_0A01750</name>
</gene>
<dbReference type="Proteomes" id="UP000510647">
    <property type="component" value="Chromosome 1"/>
</dbReference>
<dbReference type="Pfam" id="PF00230">
    <property type="entry name" value="MIP"/>
    <property type="match status" value="1"/>
</dbReference>
<feature type="region of interest" description="Disordered" evidence="7">
    <location>
        <begin position="1"/>
        <end position="88"/>
    </location>
</feature>
<feature type="transmembrane region" description="Helical" evidence="8">
    <location>
        <begin position="374"/>
        <end position="394"/>
    </location>
</feature>
<dbReference type="SUPFAM" id="SSF81338">
    <property type="entry name" value="Aquaporin-like"/>
    <property type="match status" value="1"/>
</dbReference>
<evidence type="ECO:0000256" key="4">
    <source>
        <dbReference type="ARBA" id="ARBA00022692"/>
    </source>
</evidence>
<name>A0A7H9HJ52_9SACH</name>
<dbReference type="NCBIfam" id="TIGR00861">
    <property type="entry name" value="MIP"/>
    <property type="match status" value="1"/>
</dbReference>
<feature type="region of interest" description="Disordered" evidence="7">
    <location>
        <begin position="133"/>
        <end position="163"/>
    </location>
</feature>
<dbReference type="InterPro" id="IPR023271">
    <property type="entry name" value="Aquaporin-like"/>
</dbReference>
<feature type="transmembrane region" description="Helical" evidence="8">
    <location>
        <begin position="510"/>
        <end position="529"/>
    </location>
</feature>
<evidence type="ECO:0000256" key="1">
    <source>
        <dbReference type="ARBA" id="ARBA00004141"/>
    </source>
</evidence>
<reference evidence="9 10" key="1">
    <citation type="submission" date="2020-06" db="EMBL/GenBank/DDBJ databases">
        <title>The yeast mating-type switching endonuclease HO is a domesticated member of an unorthodox homing genetic element family.</title>
        <authorList>
            <person name="Coughlan A.Y."/>
            <person name="Lombardi L."/>
            <person name="Braun-Galleani S."/>
            <person name="Martos A.R."/>
            <person name="Galeote V."/>
            <person name="Bigey F."/>
            <person name="Dequin S."/>
            <person name="Byrne K.P."/>
            <person name="Wolfe K.H."/>
        </authorList>
    </citation>
    <scope>NUCLEOTIDE SEQUENCE [LARGE SCALE GENOMIC DNA]</scope>
    <source>
        <strain evidence="9 10">CBS2947</strain>
    </source>
</reference>
<keyword evidence="4 8" id="KW-0812">Transmembrane</keyword>
<organism evidence="9 10">
    <name type="scientific">Torulaspora globosa</name>
    <dbReference type="NCBI Taxonomy" id="48254"/>
    <lineage>
        <taxon>Eukaryota</taxon>
        <taxon>Fungi</taxon>
        <taxon>Dikarya</taxon>
        <taxon>Ascomycota</taxon>
        <taxon>Saccharomycotina</taxon>
        <taxon>Saccharomycetes</taxon>
        <taxon>Saccharomycetales</taxon>
        <taxon>Saccharomycetaceae</taxon>
        <taxon>Torulaspora</taxon>
    </lineage>
</organism>
<dbReference type="PRINTS" id="PR00783">
    <property type="entry name" value="MINTRINSICP"/>
</dbReference>
<dbReference type="InterPro" id="IPR000425">
    <property type="entry name" value="MIP"/>
</dbReference>
<feature type="region of interest" description="Disordered" evidence="7">
    <location>
        <begin position="575"/>
        <end position="620"/>
    </location>
</feature>
<feature type="region of interest" description="Disordered" evidence="7">
    <location>
        <begin position="175"/>
        <end position="218"/>
    </location>
</feature>
<evidence type="ECO:0000313" key="10">
    <source>
        <dbReference type="Proteomes" id="UP000510647"/>
    </source>
</evidence>
<dbReference type="PANTHER" id="PTHR43829">
    <property type="entry name" value="AQUAPORIN OR AQUAGLYCEROPORIN RELATED"/>
    <property type="match status" value="1"/>
</dbReference>
<dbReference type="EMBL" id="CP059267">
    <property type="protein sequence ID" value="QLQ77928.1"/>
    <property type="molecule type" value="Genomic_DNA"/>
</dbReference>
<keyword evidence="5 8" id="KW-1133">Transmembrane helix</keyword>